<evidence type="ECO:0000313" key="1">
    <source>
        <dbReference type="EMBL" id="KAF6823917.1"/>
    </source>
</evidence>
<name>A0A8H6K2P1_9PEZI</name>
<dbReference type="Proteomes" id="UP000654918">
    <property type="component" value="Unassembled WGS sequence"/>
</dbReference>
<sequence>MSATSPGAFRRGAQDPLLSLNEEDFVGYETLGSFAETAEDLIGASFAFEYASGLLNDSVETVDPMFLHLQTSDTGVVADPPAGVTLRP</sequence>
<accession>A0A8H6K2P1</accession>
<dbReference type="AlphaFoldDB" id="A0A8H6K2P1"/>
<organism evidence="1 2">
    <name type="scientific">Colletotrichum plurivorum</name>
    <dbReference type="NCBI Taxonomy" id="2175906"/>
    <lineage>
        <taxon>Eukaryota</taxon>
        <taxon>Fungi</taxon>
        <taxon>Dikarya</taxon>
        <taxon>Ascomycota</taxon>
        <taxon>Pezizomycotina</taxon>
        <taxon>Sordariomycetes</taxon>
        <taxon>Hypocreomycetidae</taxon>
        <taxon>Glomerellales</taxon>
        <taxon>Glomerellaceae</taxon>
        <taxon>Colletotrichum</taxon>
        <taxon>Colletotrichum orchidearum species complex</taxon>
    </lineage>
</organism>
<comment type="caution">
    <text evidence="1">The sequence shown here is derived from an EMBL/GenBank/DDBJ whole genome shotgun (WGS) entry which is preliminary data.</text>
</comment>
<gene>
    <name evidence="1" type="ORF">CPLU01_11141</name>
</gene>
<proteinExistence type="predicted"/>
<evidence type="ECO:0000313" key="2">
    <source>
        <dbReference type="Proteomes" id="UP000654918"/>
    </source>
</evidence>
<dbReference type="EMBL" id="WIGO01000203">
    <property type="protein sequence ID" value="KAF6823917.1"/>
    <property type="molecule type" value="Genomic_DNA"/>
</dbReference>
<reference evidence="1" key="1">
    <citation type="journal article" date="2020" name="Phytopathology">
        <title>Genome Sequence Resources of Colletotrichum truncatum, C. plurivorum, C. musicola, and C. sojae: Four Species Pathogenic to Soybean (Glycine max).</title>
        <authorList>
            <person name="Rogerio F."/>
            <person name="Boufleur T.R."/>
            <person name="Ciampi-Guillardi M."/>
            <person name="Sukno S.A."/>
            <person name="Thon M.R."/>
            <person name="Massola Junior N.S."/>
            <person name="Baroncelli R."/>
        </authorList>
    </citation>
    <scope>NUCLEOTIDE SEQUENCE</scope>
    <source>
        <strain evidence="1">LFN00145</strain>
    </source>
</reference>
<keyword evidence="2" id="KW-1185">Reference proteome</keyword>
<protein>
    <submittedName>
        <fullName evidence="1">Uncharacterized protein</fullName>
    </submittedName>
</protein>